<sequence length="1185" mass="133406">MNQSKSPPHISKFSTEALRVEFPADSALDSEINEVLDKLTSDEIEVLLKELETEERNLPANSDENNDQKDVTLVETADSNLLSPWESSNDTIVVDDENALIGPTVKVEKQKTPLSVASNQEITSSITLQCLEGSDSAPKISNALSSPFQNGHSGSLETLHTQKDVLGAKHDLRKKPSIVSRLGIFSQGSLMPKNPINVVAGSTFATMDRKEETTDVSVSSDVGIDETSFSDLDVALEPSCQNFNIDESEVSQPRGSGAKLAERIGIDESTKAHQFHPKTPEDALINVLEAKNLINRNQSERECMTHVDNQEHSGLADESDYHRTSKNVGIETRQNLFKLEDFHDNSANNLYLDDSICSEEYTQESIMLSEDILINPVHEELKLEPAVKELILDPILRRGTNATNDDSFLEMDDSYSAESSKELTDELLEQWIKSDDDQLFTISNRANPLDHSQKLCELDLQKLPEVRMDTTEIYISEKVSNPSKILNLFANASNFEYKEARKIRLYLDFSFVDLQAYKSFQDTVSSISQLKSNEFFLLRLDHIEVKLRTHDKQNSRFILEQLKKLGTFYNRIKILGLFQLVLDQKDACKSSCSAMSELSNNLAIRLPTSLEKFVLANRLDLDDNLILVPSLKSASFYNCQKMNLSKFNLTRRLEQLHICVGKFQLIELVKNGRTEQFLIGLTELRELKLTSQFFMSTNLEKNTKLQTLTLAGLDFKTTRNLRLPQSLKKLHFENCMVSSHLVAFPSGLRKLKVRGGKWKEQRILTFSQLKALHIENVEATDLIKKVNFPRGLSTLKIIQCKLKSLDGIRFSKSLRHADFSFNEIQSISGVPNYVHTLNMEGNFITEIENDILQQLTSLKVLNMSDNTMVGRLESPPNLEELILCKNSGLNSVEFSDSIKEIDVSCTGFTDLSEIFSATENVKKLKVDGCPISKVDVRVSKNLVDFNLSNCHITDLNIKFAPKALLKTLDLSGNELHHIGQIDPNNSIEQLNLLKNQITLVRGIELPKYLLSLDLSDNFIEKFDVNVPASLKDLNLRGNNFLNICEVSLSEGLRTLDLSNNSFGTITSDFATPPCLVELHLENCSIYSLSMKITPSLARLNLSNNKLYCKSFELYPEEESKTTELQTVLDLTGNFFKEINFETLHGAPFTFIKLSNNMFDEFPPEIPAEILAVVFNDVPGAFVKNF</sequence>
<evidence type="ECO:0000256" key="1">
    <source>
        <dbReference type="ARBA" id="ARBA00022614"/>
    </source>
</evidence>
<name>A0A1E4SSD2_9ASCO</name>
<keyword evidence="1" id="KW-0433">Leucine-rich repeat</keyword>
<dbReference type="STRING" id="984487.A0A1E4SSD2"/>
<dbReference type="PANTHER" id="PTHR46652:SF3">
    <property type="entry name" value="LEUCINE-RICH REPEAT-CONTAINING PROTEIN 9"/>
    <property type="match status" value="1"/>
</dbReference>
<dbReference type="SUPFAM" id="SSF52058">
    <property type="entry name" value="L domain-like"/>
    <property type="match status" value="1"/>
</dbReference>
<dbReference type="AlphaFoldDB" id="A0A1E4SSD2"/>
<evidence type="ECO:0000256" key="2">
    <source>
        <dbReference type="ARBA" id="ARBA00022737"/>
    </source>
</evidence>
<dbReference type="InterPro" id="IPR050836">
    <property type="entry name" value="SDS22/Internalin_LRR"/>
</dbReference>
<reference evidence="4" key="1">
    <citation type="submission" date="2016-05" db="EMBL/GenBank/DDBJ databases">
        <title>Comparative genomics of biotechnologically important yeasts.</title>
        <authorList>
            <consortium name="DOE Joint Genome Institute"/>
            <person name="Riley R."/>
            <person name="Haridas S."/>
            <person name="Wolfe K.H."/>
            <person name="Lopes M.R."/>
            <person name="Hittinger C.T."/>
            <person name="Goker M."/>
            <person name="Salamov A."/>
            <person name="Wisecaver J."/>
            <person name="Long T.M."/>
            <person name="Aerts A.L."/>
            <person name="Barry K."/>
            <person name="Choi C."/>
            <person name="Clum A."/>
            <person name="Coughlan A.Y."/>
            <person name="Deshpande S."/>
            <person name="Douglass A.P."/>
            <person name="Hanson S.J."/>
            <person name="Klenk H.-P."/>
            <person name="Labutti K."/>
            <person name="Lapidus A."/>
            <person name="Lindquist E."/>
            <person name="Lipzen A."/>
            <person name="Meier-Kolthoff J.P."/>
            <person name="Ohm R.A."/>
            <person name="Otillar R.P."/>
            <person name="Pangilinan J."/>
            <person name="Peng Y."/>
            <person name="Rokas A."/>
            <person name="Rosa C.A."/>
            <person name="Scheuner C."/>
            <person name="Sibirny A.A."/>
            <person name="Slot J.C."/>
            <person name="Stielow J.B."/>
            <person name="Sun H."/>
            <person name="Kurtzman C.P."/>
            <person name="Blackwell M."/>
            <person name="Grigoriev I.V."/>
            <person name="Jeffries T.W."/>
        </authorList>
    </citation>
    <scope>NUCLEOTIDE SEQUENCE [LARGE SCALE GENOMIC DNA]</scope>
    <source>
        <strain evidence="4">NRRL Y-17324</strain>
    </source>
</reference>
<dbReference type="RefSeq" id="XP_020067551.1">
    <property type="nucleotide sequence ID" value="XM_020209072.1"/>
</dbReference>
<gene>
    <name evidence="3" type="ORF">CANTADRAFT_4423</name>
</gene>
<dbReference type="GeneID" id="30983208"/>
<dbReference type="Pfam" id="PF00560">
    <property type="entry name" value="LRR_1"/>
    <property type="match status" value="1"/>
</dbReference>
<dbReference type="EMBL" id="KV453909">
    <property type="protein sequence ID" value="ODV82429.1"/>
    <property type="molecule type" value="Genomic_DNA"/>
</dbReference>
<evidence type="ECO:0000313" key="4">
    <source>
        <dbReference type="Proteomes" id="UP000094285"/>
    </source>
</evidence>
<dbReference type="Proteomes" id="UP000094285">
    <property type="component" value="Unassembled WGS sequence"/>
</dbReference>
<evidence type="ECO:0000313" key="3">
    <source>
        <dbReference type="EMBL" id="ODV82429.1"/>
    </source>
</evidence>
<accession>A0A1E4SSD2</accession>
<dbReference type="SUPFAM" id="SSF52047">
    <property type="entry name" value="RNI-like"/>
    <property type="match status" value="1"/>
</dbReference>
<dbReference type="Gene3D" id="3.80.10.10">
    <property type="entry name" value="Ribonuclease Inhibitor"/>
    <property type="match status" value="2"/>
</dbReference>
<dbReference type="InterPro" id="IPR001611">
    <property type="entry name" value="Leu-rich_rpt"/>
</dbReference>
<keyword evidence="4" id="KW-1185">Reference proteome</keyword>
<dbReference type="InterPro" id="IPR032675">
    <property type="entry name" value="LRR_dom_sf"/>
</dbReference>
<proteinExistence type="predicted"/>
<dbReference type="OrthoDB" id="7451790at2759"/>
<dbReference type="PROSITE" id="PS51450">
    <property type="entry name" value="LRR"/>
    <property type="match status" value="1"/>
</dbReference>
<dbReference type="PANTHER" id="PTHR46652">
    <property type="entry name" value="LEUCINE-RICH REPEAT AND IQ DOMAIN-CONTAINING PROTEIN 1-RELATED"/>
    <property type="match status" value="1"/>
</dbReference>
<organism evidence="3 4">
    <name type="scientific">Suhomyces tanzawaensis NRRL Y-17324</name>
    <dbReference type="NCBI Taxonomy" id="984487"/>
    <lineage>
        <taxon>Eukaryota</taxon>
        <taxon>Fungi</taxon>
        <taxon>Dikarya</taxon>
        <taxon>Ascomycota</taxon>
        <taxon>Saccharomycotina</taxon>
        <taxon>Pichiomycetes</taxon>
        <taxon>Debaryomycetaceae</taxon>
        <taxon>Suhomyces</taxon>
    </lineage>
</organism>
<keyword evidence="2" id="KW-0677">Repeat</keyword>
<protein>
    <submittedName>
        <fullName evidence="3">L domain-like protein</fullName>
    </submittedName>
</protein>